<dbReference type="Gene3D" id="1.10.472.10">
    <property type="entry name" value="Cyclin-like"/>
    <property type="match status" value="1"/>
</dbReference>
<dbReference type="Proteomes" id="UP000504635">
    <property type="component" value="Unplaced"/>
</dbReference>
<dbReference type="InterPro" id="IPR036915">
    <property type="entry name" value="Cyclin-like_sf"/>
</dbReference>
<dbReference type="SUPFAM" id="SSF47954">
    <property type="entry name" value="Cyclin-like"/>
    <property type="match status" value="1"/>
</dbReference>
<evidence type="ECO:0000259" key="1">
    <source>
        <dbReference type="Pfam" id="PF00134"/>
    </source>
</evidence>
<gene>
    <name evidence="3" type="primary">LOC115874328</name>
</gene>
<accession>A0A6J2X250</accession>
<evidence type="ECO:0000313" key="2">
    <source>
        <dbReference type="Proteomes" id="UP000504635"/>
    </source>
</evidence>
<reference evidence="3" key="1">
    <citation type="submission" date="2025-08" db="UniProtKB">
        <authorList>
            <consortium name="RefSeq"/>
        </authorList>
    </citation>
    <scope>IDENTIFICATION</scope>
    <source>
        <tissue evidence="3">Gonads</tissue>
    </source>
</reference>
<dbReference type="RefSeq" id="XP_030745296.1">
    <property type="nucleotide sequence ID" value="XM_030889436.1"/>
</dbReference>
<organism evidence="2 3">
    <name type="scientific">Sitophilus oryzae</name>
    <name type="common">Rice weevil</name>
    <name type="synonym">Curculio oryzae</name>
    <dbReference type="NCBI Taxonomy" id="7048"/>
    <lineage>
        <taxon>Eukaryota</taxon>
        <taxon>Metazoa</taxon>
        <taxon>Ecdysozoa</taxon>
        <taxon>Arthropoda</taxon>
        <taxon>Hexapoda</taxon>
        <taxon>Insecta</taxon>
        <taxon>Pterygota</taxon>
        <taxon>Neoptera</taxon>
        <taxon>Endopterygota</taxon>
        <taxon>Coleoptera</taxon>
        <taxon>Polyphaga</taxon>
        <taxon>Cucujiformia</taxon>
        <taxon>Curculionidae</taxon>
        <taxon>Dryophthorinae</taxon>
        <taxon>Sitophilus</taxon>
    </lineage>
</organism>
<dbReference type="Pfam" id="PF00134">
    <property type="entry name" value="Cyclin_N"/>
    <property type="match status" value="1"/>
</dbReference>
<feature type="domain" description="Cyclin N-terminal" evidence="1">
    <location>
        <begin position="36"/>
        <end position="133"/>
    </location>
</feature>
<dbReference type="GeneID" id="115874328"/>
<keyword evidence="2" id="KW-1185">Reference proteome</keyword>
<sequence>MNKIFEKNLLKNWFEQMEHELDYYKEPILEEYTVGVIQLACNTFNQELQVFFMTVDVIEQYIYLKDLRGEKIYDPLFSVCVVFFIVSKYVGGTFEMKTPSIQKFMLTMTGREYTTKMIISLEREILHILDCRLPFTTVLDDFNTFFQHVRTDYRLNDTLHRLCINIFQLVYLLRKIWFEELKDLYSDDPTAFRYLMCSKFFLPIGILVSAFRLTNYQFILDIDYFLQKLRIVTKIHPDHIYAFSTIILNCISTHQRYRKFIKSQSNYAIQ</sequence>
<proteinExistence type="predicted"/>
<dbReference type="InterPro" id="IPR006671">
    <property type="entry name" value="Cyclin_N"/>
</dbReference>
<protein>
    <submittedName>
        <fullName evidence="3">Uncharacterized protein LOC115874328</fullName>
    </submittedName>
</protein>
<dbReference type="AlphaFoldDB" id="A0A6J2X250"/>
<dbReference type="InParanoid" id="A0A6J2X250"/>
<dbReference type="OrthoDB" id="6752703at2759"/>
<evidence type="ECO:0000313" key="3">
    <source>
        <dbReference type="RefSeq" id="XP_030745296.1"/>
    </source>
</evidence>
<dbReference type="KEGG" id="soy:115874328"/>
<name>A0A6J2X250_SITOR</name>